<dbReference type="EMBL" id="CP154622">
    <property type="protein sequence ID" value="XAM40713.1"/>
    <property type="molecule type" value="Genomic_DNA"/>
</dbReference>
<dbReference type="SUPFAM" id="SSF54862">
    <property type="entry name" value="4Fe-4S ferredoxins"/>
    <property type="match status" value="1"/>
</dbReference>
<dbReference type="Gene3D" id="3.30.70.20">
    <property type="match status" value="1"/>
</dbReference>
<sequence>MLEITKKEMCCGCYGCINICPKQCISMEIDNEGFWYPDVDKSKCIGCNLCVNACPIINTPQNNVTKISAYACKNKDENIRINSSSGGVFTLLCEDVINNDGVVFGAAFDENFNVKHDYSTTLDGCDKFRGSKYVQSKINDTYRKVKEYLDKGKLVLFSGTPCQIAGLDAFLKNKYENLYLIDIACHGVPSPLVFKKYIKKIEHLNGSKIEAINFRDKSTGWNRYSFKIEFENSCLTENGYDNIYMKGFLKDVYLRPSCYSCLFKKPITSADLTLADYWGVKNKHAEFDDDRGVSLVLVNSKKGKFMLDAISNRMDVLETDLEFAINYNPCIVSPVKYNPNRKRFFGEFNKSDIEGIIVKYTRNSLKQRVKNKINKIISIIIASPGK</sequence>
<dbReference type="InterPro" id="IPR017896">
    <property type="entry name" value="4Fe4S_Fe-S-bd"/>
</dbReference>
<organism evidence="5 6">
    <name type="scientific">Terrisporobacter petrolearius</name>
    <dbReference type="NCBI Taxonomy" id="1460447"/>
    <lineage>
        <taxon>Bacteria</taxon>
        <taxon>Bacillati</taxon>
        <taxon>Bacillota</taxon>
        <taxon>Clostridia</taxon>
        <taxon>Peptostreptococcales</taxon>
        <taxon>Peptostreptococcaceae</taxon>
        <taxon>Terrisporobacter</taxon>
    </lineage>
</organism>
<dbReference type="Pfam" id="PF04432">
    <property type="entry name" value="FrhB_FdhB_C"/>
    <property type="match status" value="1"/>
</dbReference>
<dbReference type="Pfam" id="PF12838">
    <property type="entry name" value="Fer4_7"/>
    <property type="match status" value="1"/>
</dbReference>
<reference evidence="5 6" key="1">
    <citation type="submission" date="2024-04" db="EMBL/GenBank/DDBJ databases">
        <title>Isolation and characterization of novel acetogenic strains of the genera Terrisporobacter and Acetoanaerobium.</title>
        <authorList>
            <person name="Boeer T."/>
            <person name="Schueler M.A."/>
            <person name="Lueschen A."/>
            <person name="Eysell L."/>
            <person name="Droege J."/>
            <person name="Heinemann M."/>
            <person name="Engelhardt L."/>
            <person name="Basen M."/>
            <person name="Daniel R."/>
        </authorList>
    </citation>
    <scope>NUCLEOTIDE SEQUENCE [LARGE SCALE GENOMIC DNA]</scope>
    <source>
        <strain evidence="5 6">ELB</strain>
    </source>
</reference>
<dbReference type="InterPro" id="IPR017900">
    <property type="entry name" value="4Fe4S_Fe_S_CS"/>
</dbReference>
<accession>A0ABZ3FAA2</accession>
<dbReference type="Proteomes" id="UP001477947">
    <property type="component" value="Chromosome"/>
</dbReference>
<evidence type="ECO:0000313" key="5">
    <source>
        <dbReference type="EMBL" id="XAM40713.1"/>
    </source>
</evidence>
<gene>
    <name evidence="5" type="ORF">TPELB_10230</name>
</gene>
<feature type="domain" description="4Fe-4S ferredoxin-type" evidence="4">
    <location>
        <begin position="35"/>
        <end position="65"/>
    </location>
</feature>
<name>A0ABZ3FAA2_9FIRM</name>
<dbReference type="RefSeq" id="WP_343338826.1">
    <property type="nucleotide sequence ID" value="NZ_CP154622.1"/>
</dbReference>
<keyword evidence="2" id="KW-0408">Iron</keyword>
<proteinExistence type="predicted"/>
<evidence type="ECO:0000313" key="6">
    <source>
        <dbReference type="Proteomes" id="UP001477947"/>
    </source>
</evidence>
<keyword evidence="6" id="KW-1185">Reference proteome</keyword>
<evidence type="ECO:0000256" key="2">
    <source>
        <dbReference type="ARBA" id="ARBA00023004"/>
    </source>
</evidence>
<protein>
    <recommendedName>
        <fullName evidence="4">4Fe-4S ferredoxin-type domain-containing protein</fullName>
    </recommendedName>
</protein>
<evidence type="ECO:0000256" key="3">
    <source>
        <dbReference type="ARBA" id="ARBA00023014"/>
    </source>
</evidence>
<keyword evidence="3" id="KW-0411">Iron-sulfur</keyword>
<dbReference type="PANTHER" id="PTHR43193">
    <property type="match status" value="1"/>
</dbReference>
<feature type="domain" description="4Fe-4S ferredoxin-type" evidence="4">
    <location>
        <begin position="1"/>
        <end position="30"/>
    </location>
</feature>
<dbReference type="PANTHER" id="PTHR43193:SF2">
    <property type="entry name" value="POLYFERREDOXIN PROTEIN FWDF"/>
    <property type="match status" value="1"/>
</dbReference>
<dbReference type="PROSITE" id="PS51379">
    <property type="entry name" value="4FE4S_FER_2"/>
    <property type="match status" value="2"/>
</dbReference>
<dbReference type="InterPro" id="IPR007525">
    <property type="entry name" value="FrhB_FdhB_C"/>
</dbReference>
<keyword evidence="1" id="KW-0479">Metal-binding</keyword>
<evidence type="ECO:0000259" key="4">
    <source>
        <dbReference type="PROSITE" id="PS51379"/>
    </source>
</evidence>
<dbReference type="InterPro" id="IPR052977">
    <property type="entry name" value="Polyferredoxin-like_ET"/>
</dbReference>
<dbReference type="PROSITE" id="PS00198">
    <property type="entry name" value="4FE4S_FER_1"/>
    <property type="match status" value="1"/>
</dbReference>
<evidence type="ECO:0000256" key="1">
    <source>
        <dbReference type="ARBA" id="ARBA00022723"/>
    </source>
</evidence>